<evidence type="ECO:0000256" key="1">
    <source>
        <dbReference type="PROSITE-ProRule" id="PRU00339"/>
    </source>
</evidence>
<dbReference type="AlphaFoldDB" id="A0A3N6PM48"/>
<comment type="caution">
    <text evidence="4">The sequence shown here is derived from an EMBL/GenBank/DDBJ whole genome shotgun (WGS) entry which is preliminary data.</text>
</comment>
<name>A0A3N6PM48_9CYAN</name>
<keyword evidence="4" id="KW-0808">Transferase</keyword>
<evidence type="ECO:0000313" key="4">
    <source>
        <dbReference type="EMBL" id="RQH30275.1"/>
    </source>
</evidence>
<feature type="coiled-coil region" evidence="2">
    <location>
        <begin position="155"/>
        <end position="182"/>
    </location>
</feature>
<keyword evidence="1" id="KW-0802">TPR repeat</keyword>
<dbReference type="Gene3D" id="3.90.550.10">
    <property type="entry name" value="Spore Coat Polysaccharide Biosynthesis Protein SpsA, Chain A"/>
    <property type="match status" value="2"/>
</dbReference>
<dbReference type="Gene3D" id="1.25.40.10">
    <property type="entry name" value="Tetratricopeptide repeat domain"/>
    <property type="match status" value="2"/>
</dbReference>
<dbReference type="Pfam" id="PF13414">
    <property type="entry name" value="TPR_11"/>
    <property type="match status" value="2"/>
</dbReference>
<dbReference type="PANTHER" id="PTHR43179">
    <property type="entry name" value="RHAMNOSYLTRANSFERASE WBBL"/>
    <property type="match status" value="1"/>
</dbReference>
<accession>A0A3N6PM48</accession>
<feature type="repeat" description="TPR" evidence="1">
    <location>
        <begin position="122"/>
        <end position="155"/>
    </location>
</feature>
<feature type="repeat" description="TPR" evidence="1">
    <location>
        <begin position="190"/>
        <end position="223"/>
    </location>
</feature>
<evidence type="ECO:0000256" key="2">
    <source>
        <dbReference type="SAM" id="Coils"/>
    </source>
</evidence>
<dbReference type="PROSITE" id="PS50293">
    <property type="entry name" value="TPR_REGION"/>
    <property type="match status" value="2"/>
</dbReference>
<dbReference type="GO" id="GO:0016757">
    <property type="term" value="F:glycosyltransferase activity"/>
    <property type="evidence" value="ECO:0007669"/>
    <property type="project" value="UniProtKB-KW"/>
</dbReference>
<evidence type="ECO:0000313" key="5">
    <source>
        <dbReference type="Proteomes" id="UP000269154"/>
    </source>
</evidence>
<keyword evidence="2" id="KW-0175">Coiled coil</keyword>
<proteinExistence type="predicted"/>
<dbReference type="PROSITE" id="PS50005">
    <property type="entry name" value="TPR"/>
    <property type="match status" value="6"/>
</dbReference>
<feature type="repeat" description="TPR" evidence="1">
    <location>
        <begin position="224"/>
        <end position="257"/>
    </location>
</feature>
<dbReference type="InterPro" id="IPR029044">
    <property type="entry name" value="Nucleotide-diphossugar_trans"/>
</dbReference>
<dbReference type="Proteomes" id="UP000269154">
    <property type="component" value="Unassembled WGS sequence"/>
</dbReference>
<reference evidence="4 5" key="1">
    <citation type="journal article" date="2018" name="ACS Chem. Biol.">
        <title>Ketoreductase domain dysfunction expands chemodiversity: malyngamide biosynthesis in the cyanobacterium Okeania hirsuta.</title>
        <authorList>
            <person name="Moss N.A."/>
            <person name="Leao T."/>
            <person name="Rankin M."/>
            <person name="McCullough T.M."/>
            <person name="Qu P."/>
            <person name="Korobeynikov A."/>
            <person name="Smith J.L."/>
            <person name="Gerwick L."/>
            <person name="Gerwick W.H."/>
        </authorList>
    </citation>
    <scope>NUCLEOTIDE SEQUENCE [LARGE SCALE GENOMIC DNA]</scope>
    <source>
        <strain evidence="4 5">PAB10Feb10-1</strain>
    </source>
</reference>
<keyword evidence="5" id="KW-1185">Reference proteome</keyword>
<dbReference type="PANTHER" id="PTHR43179:SF7">
    <property type="entry name" value="RHAMNOSYLTRANSFERASE WBBL"/>
    <property type="match status" value="1"/>
</dbReference>
<dbReference type="SUPFAM" id="SSF53448">
    <property type="entry name" value="Nucleotide-diphospho-sugar transferases"/>
    <property type="match status" value="2"/>
</dbReference>
<dbReference type="SUPFAM" id="SSF48452">
    <property type="entry name" value="TPR-like"/>
    <property type="match status" value="3"/>
</dbReference>
<protein>
    <submittedName>
        <fullName evidence="4">Glycosyltransferase</fullName>
    </submittedName>
</protein>
<feature type="repeat" description="TPR" evidence="1">
    <location>
        <begin position="374"/>
        <end position="407"/>
    </location>
</feature>
<dbReference type="CDD" id="cd04184">
    <property type="entry name" value="GT2_RfbC_Mx_like"/>
    <property type="match status" value="1"/>
</dbReference>
<dbReference type="EMBL" id="RCBY01000180">
    <property type="protein sequence ID" value="RQH30275.1"/>
    <property type="molecule type" value="Genomic_DNA"/>
</dbReference>
<dbReference type="RefSeq" id="WP_124155296.1">
    <property type="nucleotide sequence ID" value="NZ_CAWOLW010000091.1"/>
</dbReference>
<sequence>MMLKTPTKNSLPTQQQRINFKQAKNFFSLGKVFAKKSEWKKAIAAYRKAIELAPDWKEARKYLADLENKLQEKTTNTQQQIEPSKKLTISDYPLEKILAKQEEQESENTTATNAVIVNSNLADDYHTNGDNLVEKGEKEEAIKAYIKAIEINPELWEVHHKLGNLLQEIEELEKAVNAYNKSIELKSDFSWYYNNLGDVLVKLEKWEEAVSAYRQAVELNPDFAWGYYKLGDVLVKLEKWEEAVNVYRKFMQIQPDFSPKVEEKLNQSLHQQVKGKLEEALSYYRQAIENDPMDVESYQKALEIKPDDAQLYLGLGNALIAKAKVYYNRAIELDHSLHEVNKKKLSIYYKQTNQQSLTQAENYDCAISIKADNPEFYVGLGNTYAWHSRLDKAIAFYRMALLLKSDYQEAQVQLKLLLNRKERLNQAFQKFFTDSALYALWLKENSPKPSDIVRMPDVIESLEYKPIISIIVPIFNPPEELLREMIQSVQDQIYPYWELCLADDASSMPHVRKILEEYSAQDERIKAIFREKNGHISAASNSALSIATGDFIALLDHDDLLTPDALYEVAILLNQNPDADMIYSDEDFLNEQGQRSSPFFKPDWSPDTFLSRMYSCHLGVYRRSLVNEINGFRLGYEGSQDYDLVLRLTEKTDKIFHIPKILYHWRIHAASSASGTDAKPYAYQAAVKVLSEAIKRRGENGKIIMNEEFLGYYTVRYEIKEYKLVSIIIPTRNLGNILNQCLHSIFEKSTYPNYEVILIDNGSDEQETKEIIAYWKNREPKRFKCYELDIPFNYAKINNYAVTKANGDYLLLLNNDTEVKTPDWIEGMVEQVQRPTIGAVGAKLLYPDDTIQHSGVVVGIGDVAGHSHKGSPDNTPGYFCQLITVNNYSAVTGACLMCRREVYEEVGGLDEELVVAYNDVDLCLKIQQKGYRNINLPHVVLYHYESKSRGYEDTPEKKARYQREAKIMQQRWGKVIAHDPCYSPNLSQKREDYFIKLKTYIEISPISLPKHHPEALLGYSIDSPTPGKHFDLGAILIRGWVIGKNSPAQTIKIVCNSNILSEIPVNQNRPDVANVYQVPGAENSGFETELRYVEIPDEGEIFIKTVLQDGSIFLLGKIKFHQYMIK</sequence>
<feature type="domain" description="Glycosyltransferase 2-like" evidence="3">
    <location>
        <begin position="469"/>
        <end position="628"/>
    </location>
</feature>
<dbReference type="InterPro" id="IPR011990">
    <property type="entry name" value="TPR-like_helical_dom_sf"/>
</dbReference>
<dbReference type="InterPro" id="IPR001173">
    <property type="entry name" value="Glyco_trans_2-like"/>
</dbReference>
<dbReference type="Pfam" id="PF00535">
    <property type="entry name" value="Glycos_transf_2"/>
    <property type="match status" value="2"/>
</dbReference>
<feature type="repeat" description="TPR" evidence="1">
    <location>
        <begin position="23"/>
        <end position="56"/>
    </location>
</feature>
<feature type="domain" description="Glycosyltransferase 2-like" evidence="3">
    <location>
        <begin position="726"/>
        <end position="906"/>
    </location>
</feature>
<gene>
    <name evidence="4" type="ORF">D5R40_24025</name>
</gene>
<evidence type="ECO:0000259" key="3">
    <source>
        <dbReference type="Pfam" id="PF00535"/>
    </source>
</evidence>
<organism evidence="4 5">
    <name type="scientific">Okeania hirsuta</name>
    <dbReference type="NCBI Taxonomy" id="1458930"/>
    <lineage>
        <taxon>Bacteria</taxon>
        <taxon>Bacillati</taxon>
        <taxon>Cyanobacteriota</taxon>
        <taxon>Cyanophyceae</taxon>
        <taxon>Oscillatoriophycideae</taxon>
        <taxon>Oscillatoriales</taxon>
        <taxon>Microcoleaceae</taxon>
        <taxon>Okeania</taxon>
    </lineage>
</organism>
<dbReference type="Pfam" id="PF13181">
    <property type="entry name" value="TPR_8"/>
    <property type="match status" value="1"/>
</dbReference>
<feature type="repeat" description="TPR" evidence="1">
    <location>
        <begin position="156"/>
        <end position="189"/>
    </location>
</feature>
<dbReference type="CDD" id="cd04186">
    <property type="entry name" value="GT_2_like_c"/>
    <property type="match status" value="1"/>
</dbReference>
<dbReference type="OrthoDB" id="9179784at2"/>
<dbReference type="InterPro" id="IPR019734">
    <property type="entry name" value="TPR_rpt"/>
</dbReference>
<dbReference type="SMART" id="SM00028">
    <property type="entry name" value="TPR"/>
    <property type="match status" value="8"/>
</dbReference>